<feature type="transmembrane region" description="Helical" evidence="1">
    <location>
        <begin position="6"/>
        <end position="31"/>
    </location>
</feature>
<dbReference type="AlphaFoldDB" id="A0A8S9ZMK2"/>
<protein>
    <submittedName>
        <fullName evidence="2">Uncharacterized protein</fullName>
    </submittedName>
</protein>
<keyword evidence="3" id="KW-1185">Reference proteome</keyword>
<evidence type="ECO:0000313" key="3">
    <source>
        <dbReference type="Proteomes" id="UP000605970"/>
    </source>
</evidence>
<comment type="caution">
    <text evidence="2">The sequence shown here is derived from an EMBL/GenBank/DDBJ whole genome shotgun (WGS) entry which is preliminary data.</text>
</comment>
<gene>
    <name evidence="2" type="ORF">Mgra_00006243</name>
</gene>
<reference evidence="2" key="1">
    <citation type="journal article" date="2020" name="Ecol. Evol.">
        <title>Genome structure and content of the rice root-knot nematode (Meloidogyne graminicola).</title>
        <authorList>
            <person name="Phan N.T."/>
            <person name="Danchin E.G.J."/>
            <person name="Klopp C."/>
            <person name="Perfus-Barbeoch L."/>
            <person name="Kozlowski D.K."/>
            <person name="Koutsovoulos G.D."/>
            <person name="Lopez-Roques C."/>
            <person name="Bouchez O."/>
            <person name="Zahm M."/>
            <person name="Besnard G."/>
            <person name="Bellafiore S."/>
        </authorList>
    </citation>
    <scope>NUCLEOTIDE SEQUENCE</scope>
    <source>
        <strain evidence="2">VN-18</strain>
    </source>
</reference>
<keyword evidence="1" id="KW-1133">Transmembrane helix</keyword>
<proteinExistence type="predicted"/>
<sequence>MGNTLSTLAVGGGISLFICSCSCILLCLYLLKKQKNKTRIVNTVDVENNVVKDVEGQAVDEKTDATQEDIIGEDNKKAEAGTSAEAAAPLAGCSTANTAFFPGYQLSDAHDIVQNSKIGQFPITLFNHGTRKGLLSKVQIKYAPFPTKATLTFTGHTSKDFERSCTNALVYCTGLFPTKFQEKKFILHVMSVSL</sequence>
<keyword evidence="1" id="KW-0472">Membrane</keyword>
<dbReference type="EMBL" id="JABEBT010000059">
    <property type="protein sequence ID" value="KAF7634388.1"/>
    <property type="molecule type" value="Genomic_DNA"/>
</dbReference>
<keyword evidence="1" id="KW-0812">Transmembrane</keyword>
<accession>A0A8S9ZMK2</accession>
<dbReference type="Proteomes" id="UP000605970">
    <property type="component" value="Unassembled WGS sequence"/>
</dbReference>
<name>A0A8S9ZMK2_9BILA</name>
<evidence type="ECO:0000256" key="1">
    <source>
        <dbReference type="SAM" id="Phobius"/>
    </source>
</evidence>
<evidence type="ECO:0000313" key="2">
    <source>
        <dbReference type="EMBL" id="KAF7634388.1"/>
    </source>
</evidence>
<organism evidence="2 3">
    <name type="scientific">Meloidogyne graminicola</name>
    <dbReference type="NCBI Taxonomy" id="189291"/>
    <lineage>
        <taxon>Eukaryota</taxon>
        <taxon>Metazoa</taxon>
        <taxon>Ecdysozoa</taxon>
        <taxon>Nematoda</taxon>
        <taxon>Chromadorea</taxon>
        <taxon>Rhabditida</taxon>
        <taxon>Tylenchina</taxon>
        <taxon>Tylenchomorpha</taxon>
        <taxon>Tylenchoidea</taxon>
        <taxon>Meloidogynidae</taxon>
        <taxon>Meloidogyninae</taxon>
        <taxon>Meloidogyne</taxon>
    </lineage>
</organism>